<organism evidence="2 3">
    <name type="scientific">Riccia fluitans</name>
    <dbReference type="NCBI Taxonomy" id="41844"/>
    <lineage>
        <taxon>Eukaryota</taxon>
        <taxon>Viridiplantae</taxon>
        <taxon>Streptophyta</taxon>
        <taxon>Embryophyta</taxon>
        <taxon>Marchantiophyta</taxon>
        <taxon>Marchantiopsida</taxon>
        <taxon>Marchantiidae</taxon>
        <taxon>Marchantiales</taxon>
        <taxon>Ricciaceae</taxon>
        <taxon>Riccia</taxon>
    </lineage>
</organism>
<reference evidence="2 3" key="1">
    <citation type="submission" date="2024-09" db="EMBL/GenBank/DDBJ databases">
        <title>Chromosome-scale assembly of Riccia fluitans.</title>
        <authorList>
            <person name="Paukszto L."/>
            <person name="Sawicki J."/>
            <person name="Karawczyk K."/>
            <person name="Piernik-Szablinska J."/>
            <person name="Szczecinska M."/>
            <person name="Mazdziarz M."/>
        </authorList>
    </citation>
    <scope>NUCLEOTIDE SEQUENCE [LARGE SCALE GENOMIC DNA]</scope>
    <source>
        <strain evidence="2">Rf_01</strain>
        <tissue evidence="2">Aerial parts of the thallus</tissue>
    </source>
</reference>
<feature type="compositionally biased region" description="Polar residues" evidence="1">
    <location>
        <begin position="44"/>
        <end position="56"/>
    </location>
</feature>
<evidence type="ECO:0000256" key="1">
    <source>
        <dbReference type="SAM" id="MobiDB-lite"/>
    </source>
</evidence>
<keyword evidence="3" id="KW-1185">Reference proteome</keyword>
<dbReference type="Proteomes" id="UP001605036">
    <property type="component" value="Unassembled WGS sequence"/>
</dbReference>
<proteinExistence type="predicted"/>
<evidence type="ECO:0000313" key="3">
    <source>
        <dbReference type="Proteomes" id="UP001605036"/>
    </source>
</evidence>
<sequence length="115" mass="12420">MTAPRVVRTARGTAPGLNHPDGRKRSRSGGTNNPGGKDSIGPASRNQSARSDVWNSVRDQAVQEVVRDPDLPCIVSREPSEASMAWYSEKMVAMVKHWTMEKAAGTSDALTNVQS</sequence>
<gene>
    <name evidence="2" type="ORF">R1flu_020870</name>
</gene>
<accession>A0ABD1ZMR3</accession>
<feature type="region of interest" description="Disordered" evidence="1">
    <location>
        <begin position="1"/>
        <end position="56"/>
    </location>
</feature>
<evidence type="ECO:0000313" key="2">
    <source>
        <dbReference type="EMBL" id="KAL2652742.1"/>
    </source>
</evidence>
<comment type="caution">
    <text evidence="2">The sequence shown here is derived from an EMBL/GenBank/DDBJ whole genome shotgun (WGS) entry which is preliminary data.</text>
</comment>
<dbReference type="AlphaFoldDB" id="A0ABD1ZMR3"/>
<dbReference type="EMBL" id="JBHFFA010000001">
    <property type="protein sequence ID" value="KAL2652742.1"/>
    <property type="molecule type" value="Genomic_DNA"/>
</dbReference>
<name>A0ABD1ZMR3_9MARC</name>
<protein>
    <submittedName>
        <fullName evidence="2">Uncharacterized protein</fullName>
    </submittedName>
</protein>